<dbReference type="RefSeq" id="XP_022235445.1">
    <property type="nucleotide sequence ID" value="XM_022379737.1"/>
</dbReference>
<gene>
    <name evidence="6" type="primary">LOC106475679</name>
</gene>
<proteinExistence type="predicted"/>
<evidence type="ECO:0000313" key="5">
    <source>
        <dbReference type="Proteomes" id="UP000694941"/>
    </source>
</evidence>
<organism evidence="5 6">
    <name type="scientific">Limulus polyphemus</name>
    <name type="common">Atlantic horseshoe crab</name>
    <dbReference type="NCBI Taxonomy" id="6850"/>
    <lineage>
        <taxon>Eukaryota</taxon>
        <taxon>Metazoa</taxon>
        <taxon>Ecdysozoa</taxon>
        <taxon>Arthropoda</taxon>
        <taxon>Chelicerata</taxon>
        <taxon>Merostomata</taxon>
        <taxon>Xiphosura</taxon>
        <taxon>Limulidae</taxon>
        <taxon>Limulus</taxon>
    </lineage>
</organism>
<evidence type="ECO:0000256" key="1">
    <source>
        <dbReference type="ARBA" id="ARBA00004141"/>
    </source>
</evidence>
<evidence type="ECO:0000256" key="4">
    <source>
        <dbReference type="ARBA" id="ARBA00023136"/>
    </source>
</evidence>
<keyword evidence="4" id="KW-0472">Membrane</keyword>
<dbReference type="Gene3D" id="1.20.1250.20">
    <property type="entry name" value="MFS general substrate transporter like domains"/>
    <property type="match status" value="1"/>
</dbReference>
<name>A0ABM1RVP0_LIMPO</name>
<dbReference type="Proteomes" id="UP000694941">
    <property type="component" value="Unplaced"/>
</dbReference>
<evidence type="ECO:0000256" key="3">
    <source>
        <dbReference type="ARBA" id="ARBA00022989"/>
    </source>
</evidence>
<keyword evidence="5" id="KW-1185">Reference proteome</keyword>
<dbReference type="GeneID" id="106475679"/>
<sequence length="128" mass="13945">MAGRLAVTVGYNINYLYAAEVFPTVVRTQALAVRQALGSVGNLISPQIVLLGIFARYLPLTVFGCLSGLAAILMTFLPETVNRELPERLEDGESLAKAKRKWNCCFCTKLTPSAVNREQTSSCFVTSV</sequence>
<keyword evidence="3" id="KW-1133">Transmembrane helix</keyword>
<evidence type="ECO:0000313" key="6">
    <source>
        <dbReference type="RefSeq" id="XP_022235445.1"/>
    </source>
</evidence>
<dbReference type="InterPro" id="IPR036259">
    <property type="entry name" value="MFS_trans_sf"/>
</dbReference>
<accession>A0ABM1RVP0</accession>
<reference evidence="6" key="1">
    <citation type="submission" date="2025-08" db="UniProtKB">
        <authorList>
            <consortium name="RefSeq"/>
        </authorList>
    </citation>
    <scope>IDENTIFICATION</scope>
    <source>
        <tissue evidence="6">Muscle</tissue>
    </source>
</reference>
<dbReference type="PANTHER" id="PTHR24064">
    <property type="entry name" value="SOLUTE CARRIER FAMILY 22 MEMBER"/>
    <property type="match status" value="1"/>
</dbReference>
<comment type="subcellular location">
    <subcellularLocation>
        <location evidence="1">Membrane</location>
        <topology evidence="1">Multi-pass membrane protein</topology>
    </subcellularLocation>
</comment>
<protein>
    <submittedName>
        <fullName evidence="6">Organic cation transporter protein-like</fullName>
    </submittedName>
</protein>
<dbReference type="SUPFAM" id="SSF103473">
    <property type="entry name" value="MFS general substrate transporter"/>
    <property type="match status" value="1"/>
</dbReference>
<keyword evidence="2" id="KW-0812">Transmembrane</keyword>
<evidence type="ECO:0000256" key="2">
    <source>
        <dbReference type="ARBA" id="ARBA00022692"/>
    </source>
</evidence>